<evidence type="ECO:0000256" key="2">
    <source>
        <dbReference type="ARBA" id="ARBA00022801"/>
    </source>
</evidence>
<dbReference type="GO" id="GO:0008422">
    <property type="term" value="F:beta-glucosidase activity"/>
    <property type="evidence" value="ECO:0007669"/>
    <property type="project" value="TreeGrafter"/>
</dbReference>
<dbReference type="PRINTS" id="PR00131">
    <property type="entry name" value="GLHYDRLASE1"/>
</dbReference>
<dbReference type="GO" id="GO:0005975">
    <property type="term" value="P:carbohydrate metabolic process"/>
    <property type="evidence" value="ECO:0007669"/>
    <property type="project" value="InterPro"/>
</dbReference>
<dbReference type="InterPro" id="IPR001360">
    <property type="entry name" value="Glyco_hydro_1"/>
</dbReference>
<dbReference type="PANTHER" id="PTHR10353:SF137">
    <property type="entry name" value="MYROSINASE 3-RELATED"/>
    <property type="match status" value="1"/>
</dbReference>
<dbReference type="PANTHER" id="PTHR10353">
    <property type="entry name" value="GLYCOSYL HYDROLASE"/>
    <property type="match status" value="1"/>
</dbReference>
<accession>A0AAQ3RQ59</accession>
<evidence type="ECO:0000256" key="1">
    <source>
        <dbReference type="ARBA" id="ARBA00010838"/>
    </source>
</evidence>
<dbReference type="EMBL" id="CP144693">
    <property type="protein sequence ID" value="WVZ00001.1"/>
    <property type="molecule type" value="Genomic_DNA"/>
</dbReference>
<keyword evidence="3" id="KW-0326">Glycosidase</keyword>
<evidence type="ECO:0000313" key="5">
    <source>
        <dbReference type="EMBL" id="WVZ00001.1"/>
    </source>
</evidence>
<keyword evidence="6" id="KW-1185">Reference proteome</keyword>
<evidence type="ECO:0000256" key="4">
    <source>
        <dbReference type="RuleBase" id="RU003690"/>
    </source>
</evidence>
<sequence length="166" mass="19082">MEPLTSGRYPKSMSSLVGKRLPKFSRHERKLVAGSIDFLGLNYYTTNYAANTSKANKPSYTTDANVNQITVRNGVAIGPQFGPSWLYVYPKGLRKLLLHINTIYKNPLIYITENVKGYFAWSLLDNFEWKDGYVVRFGLNFVDFKNGLKRHAKQSAKWFKAFLQKD</sequence>
<reference evidence="5 6" key="1">
    <citation type="journal article" date="2023" name="Life. Sci Alliance">
        <title>Evolutionary insights into 3D genome organization and epigenetic landscape of Vigna mungo.</title>
        <authorList>
            <person name="Junaid A."/>
            <person name="Singh B."/>
            <person name="Bhatia S."/>
        </authorList>
    </citation>
    <scope>NUCLEOTIDE SEQUENCE [LARGE SCALE GENOMIC DNA]</scope>
    <source>
        <strain evidence="5">Urdbean</strain>
    </source>
</reference>
<comment type="similarity">
    <text evidence="1 4">Belongs to the glycosyl hydrolase 1 family.</text>
</comment>
<dbReference type="Pfam" id="PF00232">
    <property type="entry name" value="Glyco_hydro_1"/>
    <property type="match status" value="1"/>
</dbReference>
<keyword evidence="2" id="KW-0378">Hydrolase</keyword>
<dbReference type="SUPFAM" id="SSF51445">
    <property type="entry name" value="(Trans)glycosidases"/>
    <property type="match status" value="1"/>
</dbReference>
<gene>
    <name evidence="5" type="ORF">V8G54_026070</name>
</gene>
<organism evidence="5 6">
    <name type="scientific">Vigna mungo</name>
    <name type="common">Black gram</name>
    <name type="synonym">Phaseolus mungo</name>
    <dbReference type="NCBI Taxonomy" id="3915"/>
    <lineage>
        <taxon>Eukaryota</taxon>
        <taxon>Viridiplantae</taxon>
        <taxon>Streptophyta</taxon>
        <taxon>Embryophyta</taxon>
        <taxon>Tracheophyta</taxon>
        <taxon>Spermatophyta</taxon>
        <taxon>Magnoliopsida</taxon>
        <taxon>eudicotyledons</taxon>
        <taxon>Gunneridae</taxon>
        <taxon>Pentapetalae</taxon>
        <taxon>rosids</taxon>
        <taxon>fabids</taxon>
        <taxon>Fabales</taxon>
        <taxon>Fabaceae</taxon>
        <taxon>Papilionoideae</taxon>
        <taxon>50 kb inversion clade</taxon>
        <taxon>NPAAA clade</taxon>
        <taxon>indigoferoid/millettioid clade</taxon>
        <taxon>Phaseoleae</taxon>
        <taxon>Vigna</taxon>
    </lineage>
</organism>
<proteinExistence type="inferred from homology"/>
<dbReference type="Proteomes" id="UP001374535">
    <property type="component" value="Chromosome 8"/>
</dbReference>
<protein>
    <submittedName>
        <fullName evidence="5">Uncharacterized protein</fullName>
    </submittedName>
</protein>
<dbReference type="Gene3D" id="3.20.20.80">
    <property type="entry name" value="Glycosidases"/>
    <property type="match status" value="2"/>
</dbReference>
<evidence type="ECO:0000313" key="6">
    <source>
        <dbReference type="Proteomes" id="UP001374535"/>
    </source>
</evidence>
<evidence type="ECO:0000256" key="3">
    <source>
        <dbReference type="ARBA" id="ARBA00023295"/>
    </source>
</evidence>
<dbReference type="AlphaFoldDB" id="A0AAQ3RQ59"/>
<dbReference type="InterPro" id="IPR017853">
    <property type="entry name" value="GH"/>
</dbReference>
<name>A0AAQ3RQ59_VIGMU</name>